<sequence length="211" mass="23937">MDQPGVPCKEPDVLDSLSDNFFNSLAIPIPSVSASEAAYNPSKTQQSQHKQDVAIAELKTTNYRYTYNFRELAFGLTYKNCREGMAGTHPWQIQGVEAQSKAVQSREKRRLLRDALDQVRVKGLNGFNVDSFWRNWESIVPPGRKETEKKGNTTVRFRAKNQGMGRMEFKLELQLRPKPGIQNEQAIVPNPAAIPAVSQQELKEQDDEMKL</sequence>
<evidence type="ECO:0000313" key="1">
    <source>
        <dbReference type="EMBL" id="PMD22002.1"/>
    </source>
</evidence>
<dbReference type="Proteomes" id="UP000235672">
    <property type="component" value="Unassembled WGS sequence"/>
</dbReference>
<dbReference type="AlphaFoldDB" id="A0A2J6Q6W2"/>
<keyword evidence="2" id="KW-1185">Reference proteome</keyword>
<organism evidence="1 2">
    <name type="scientific">Hyaloscypha hepaticicola</name>
    <dbReference type="NCBI Taxonomy" id="2082293"/>
    <lineage>
        <taxon>Eukaryota</taxon>
        <taxon>Fungi</taxon>
        <taxon>Dikarya</taxon>
        <taxon>Ascomycota</taxon>
        <taxon>Pezizomycotina</taxon>
        <taxon>Leotiomycetes</taxon>
        <taxon>Helotiales</taxon>
        <taxon>Hyaloscyphaceae</taxon>
        <taxon>Hyaloscypha</taxon>
    </lineage>
</organism>
<dbReference type="EMBL" id="KZ613479">
    <property type="protein sequence ID" value="PMD22002.1"/>
    <property type="molecule type" value="Genomic_DNA"/>
</dbReference>
<evidence type="ECO:0000313" key="2">
    <source>
        <dbReference type="Proteomes" id="UP000235672"/>
    </source>
</evidence>
<reference evidence="1 2" key="1">
    <citation type="submission" date="2016-05" db="EMBL/GenBank/DDBJ databases">
        <title>A degradative enzymes factory behind the ericoid mycorrhizal symbiosis.</title>
        <authorList>
            <consortium name="DOE Joint Genome Institute"/>
            <person name="Martino E."/>
            <person name="Morin E."/>
            <person name="Grelet G."/>
            <person name="Kuo A."/>
            <person name="Kohler A."/>
            <person name="Daghino S."/>
            <person name="Barry K."/>
            <person name="Choi C."/>
            <person name="Cichocki N."/>
            <person name="Clum A."/>
            <person name="Copeland A."/>
            <person name="Hainaut M."/>
            <person name="Haridas S."/>
            <person name="Labutti K."/>
            <person name="Lindquist E."/>
            <person name="Lipzen A."/>
            <person name="Khouja H.-R."/>
            <person name="Murat C."/>
            <person name="Ohm R."/>
            <person name="Olson A."/>
            <person name="Spatafora J."/>
            <person name="Veneault-Fourrey C."/>
            <person name="Henrissat B."/>
            <person name="Grigoriev I."/>
            <person name="Martin F."/>
            <person name="Perotto S."/>
        </authorList>
    </citation>
    <scope>NUCLEOTIDE SEQUENCE [LARGE SCALE GENOMIC DNA]</scope>
    <source>
        <strain evidence="1 2">UAMH 7357</strain>
    </source>
</reference>
<protein>
    <submittedName>
        <fullName evidence="1">Uncharacterized protein</fullName>
    </submittedName>
</protein>
<accession>A0A2J6Q6W2</accession>
<proteinExistence type="predicted"/>
<gene>
    <name evidence="1" type="ORF">NA56DRAFT_702979</name>
</gene>
<name>A0A2J6Q6W2_9HELO</name>